<keyword evidence="3" id="KW-1185">Reference proteome</keyword>
<evidence type="ECO:0000259" key="1">
    <source>
        <dbReference type="Pfam" id="PF00160"/>
    </source>
</evidence>
<organism evidence="2 3">
    <name type="scientific">Papilio machaon</name>
    <name type="common">Old World swallowtail butterfly</name>
    <dbReference type="NCBI Taxonomy" id="76193"/>
    <lineage>
        <taxon>Eukaryota</taxon>
        <taxon>Metazoa</taxon>
        <taxon>Ecdysozoa</taxon>
        <taxon>Arthropoda</taxon>
        <taxon>Hexapoda</taxon>
        <taxon>Insecta</taxon>
        <taxon>Pterygota</taxon>
        <taxon>Neoptera</taxon>
        <taxon>Endopterygota</taxon>
        <taxon>Lepidoptera</taxon>
        <taxon>Glossata</taxon>
        <taxon>Ditrysia</taxon>
        <taxon>Papilionoidea</taxon>
        <taxon>Papilionidae</taxon>
        <taxon>Papilioninae</taxon>
        <taxon>Papilio</taxon>
    </lineage>
</organism>
<accession>A0A194R699</accession>
<evidence type="ECO:0000313" key="2">
    <source>
        <dbReference type="EMBL" id="KPJ12765.1"/>
    </source>
</evidence>
<name>A0A194R699_PAPMA</name>
<evidence type="ECO:0000313" key="3">
    <source>
        <dbReference type="Proteomes" id="UP000053240"/>
    </source>
</evidence>
<dbReference type="InterPro" id="IPR029000">
    <property type="entry name" value="Cyclophilin-like_dom_sf"/>
</dbReference>
<dbReference type="EMBL" id="KQ460685">
    <property type="protein sequence ID" value="KPJ12765.1"/>
    <property type="molecule type" value="Genomic_DNA"/>
</dbReference>
<gene>
    <name evidence="2" type="ORF">RR48_10395</name>
</gene>
<proteinExistence type="predicted"/>
<dbReference type="InParanoid" id="A0A194R699"/>
<dbReference type="Gene3D" id="2.40.100.10">
    <property type="entry name" value="Cyclophilin-like"/>
    <property type="match status" value="1"/>
</dbReference>
<feature type="domain" description="PPIase cyclophilin-type" evidence="1">
    <location>
        <begin position="25"/>
        <end position="64"/>
    </location>
</feature>
<dbReference type="SUPFAM" id="SSF50891">
    <property type="entry name" value="Cyclophilin-like"/>
    <property type="match status" value="1"/>
</dbReference>
<sequence>MRGARRAVLVRPFGTCRICLFTYSAPGLLSMCVTRNNEVCGIFNITFKPLPQFDLNNVVFGRVSTH</sequence>
<dbReference type="AlphaFoldDB" id="A0A194R699"/>
<dbReference type="InterPro" id="IPR002130">
    <property type="entry name" value="Cyclophilin-type_PPIase_dom"/>
</dbReference>
<dbReference type="Proteomes" id="UP000053240">
    <property type="component" value="Unassembled WGS sequence"/>
</dbReference>
<reference evidence="2 3" key="1">
    <citation type="journal article" date="2015" name="Nat. Commun.">
        <title>Outbred genome sequencing and CRISPR/Cas9 gene editing in butterflies.</title>
        <authorList>
            <person name="Li X."/>
            <person name="Fan D."/>
            <person name="Zhang W."/>
            <person name="Liu G."/>
            <person name="Zhang L."/>
            <person name="Zhao L."/>
            <person name="Fang X."/>
            <person name="Chen L."/>
            <person name="Dong Y."/>
            <person name="Chen Y."/>
            <person name="Ding Y."/>
            <person name="Zhao R."/>
            <person name="Feng M."/>
            <person name="Zhu Y."/>
            <person name="Feng Y."/>
            <person name="Jiang X."/>
            <person name="Zhu D."/>
            <person name="Xiang H."/>
            <person name="Feng X."/>
            <person name="Li S."/>
            <person name="Wang J."/>
            <person name="Zhang G."/>
            <person name="Kronforst M.R."/>
            <person name="Wang W."/>
        </authorList>
    </citation>
    <scope>NUCLEOTIDE SEQUENCE [LARGE SCALE GENOMIC DNA]</scope>
    <source>
        <strain evidence="2">Ya'a_city_454_Pm</strain>
        <tissue evidence="2">Whole body</tissue>
    </source>
</reference>
<protein>
    <recommendedName>
        <fullName evidence="1">PPIase cyclophilin-type domain-containing protein</fullName>
    </recommendedName>
</protein>
<dbReference type="Pfam" id="PF00160">
    <property type="entry name" value="Pro_isomerase"/>
    <property type="match status" value="1"/>
</dbReference>